<dbReference type="Pfam" id="PF07690">
    <property type="entry name" value="MFS_1"/>
    <property type="match status" value="1"/>
</dbReference>
<dbReference type="Gene3D" id="1.20.1250.20">
    <property type="entry name" value="MFS general substrate transporter like domains"/>
    <property type="match status" value="1"/>
</dbReference>
<dbReference type="PANTHER" id="PTHR23513">
    <property type="entry name" value="INTEGRAL MEMBRANE EFFLUX PROTEIN-RELATED"/>
    <property type="match status" value="1"/>
</dbReference>
<organism evidence="7 8">
    <name type="scientific">Candidatus Scybalocola faecigallinarum</name>
    <dbReference type="NCBI Taxonomy" id="2840941"/>
    <lineage>
        <taxon>Bacteria</taxon>
        <taxon>Bacillati</taxon>
        <taxon>Bacillota</taxon>
        <taxon>Clostridia</taxon>
        <taxon>Lachnospirales</taxon>
        <taxon>Lachnospiraceae</taxon>
        <taxon>Lachnospiraceae incertae sedis</taxon>
        <taxon>Candidatus Scybalocola (ex Gilroy et al. 2021)</taxon>
    </lineage>
</organism>
<evidence type="ECO:0000256" key="1">
    <source>
        <dbReference type="ARBA" id="ARBA00004651"/>
    </source>
</evidence>
<comment type="caution">
    <text evidence="7">The sequence shown here is derived from an EMBL/GenBank/DDBJ whole genome shotgun (WGS) entry which is preliminary data.</text>
</comment>
<dbReference type="PANTHER" id="PTHR23513:SF6">
    <property type="entry name" value="MAJOR FACILITATOR SUPERFAMILY ASSOCIATED DOMAIN-CONTAINING PROTEIN"/>
    <property type="match status" value="1"/>
</dbReference>
<feature type="transmembrane region" description="Helical" evidence="6">
    <location>
        <begin position="286"/>
        <end position="307"/>
    </location>
</feature>
<feature type="transmembrane region" description="Helical" evidence="6">
    <location>
        <begin position="185"/>
        <end position="202"/>
    </location>
</feature>
<evidence type="ECO:0000256" key="5">
    <source>
        <dbReference type="ARBA" id="ARBA00023136"/>
    </source>
</evidence>
<dbReference type="AlphaFoldDB" id="A0A9D1F2L7"/>
<name>A0A9D1F2L7_9FIRM</name>
<dbReference type="GO" id="GO:0022857">
    <property type="term" value="F:transmembrane transporter activity"/>
    <property type="evidence" value="ECO:0007669"/>
    <property type="project" value="InterPro"/>
</dbReference>
<accession>A0A9D1F2L7</accession>
<evidence type="ECO:0000313" key="8">
    <source>
        <dbReference type="Proteomes" id="UP000823927"/>
    </source>
</evidence>
<feature type="transmembrane region" description="Helical" evidence="6">
    <location>
        <begin position="347"/>
        <end position="374"/>
    </location>
</feature>
<feature type="transmembrane region" description="Helical" evidence="6">
    <location>
        <begin position="386"/>
        <end position="409"/>
    </location>
</feature>
<dbReference type="InterPro" id="IPR011701">
    <property type="entry name" value="MFS"/>
</dbReference>
<evidence type="ECO:0000256" key="6">
    <source>
        <dbReference type="SAM" id="Phobius"/>
    </source>
</evidence>
<dbReference type="Proteomes" id="UP000823927">
    <property type="component" value="Unassembled WGS sequence"/>
</dbReference>
<feature type="transmembrane region" description="Helical" evidence="6">
    <location>
        <begin position="86"/>
        <end position="107"/>
    </location>
</feature>
<dbReference type="InterPro" id="IPR036259">
    <property type="entry name" value="MFS_trans_sf"/>
</dbReference>
<reference evidence="7" key="2">
    <citation type="journal article" date="2021" name="PeerJ">
        <title>Extensive microbial diversity within the chicken gut microbiome revealed by metagenomics and culture.</title>
        <authorList>
            <person name="Gilroy R."/>
            <person name="Ravi A."/>
            <person name="Getino M."/>
            <person name="Pursley I."/>
            <person name="Horton D.L."/>
            <person name="Alikhan N.F."/>
            <person name="Baker D."/>
            <person name="Gharbi K."/>
            <person name="Hall N."/>
            <person name="Watson M."/>
            <person name="Adriaenssens E.M."/>
            <person name="Foster-Nyarko E."/>
            <person name="Jarju S."/>
            <person name="Secka A."/>
            <person name="Antonio M."/>
            <person name="Oren A."/>
            <person name="Chaudhuri R.R."/>
            <person name="La Ragione R."/>
            <person name="Hildebrand F."/>
            <person name="Pallen M.J."/>
        </authorList>
    </citation>
    <scope>NUCLEOTIDE SEQUENCE</scope>
    <source>
        <strain evidence="7">CHK178-757</strain>
    </source>
</reference>
<proteinExistence type="predicted"/>
<reference evidence="7" key="1">
    <citation type="submission" date="2020-10" db="EMBL/GenBank/DDBJ databases">
        <authorList>
            <person name="Gilroy R."/>
        </authorList>
    </citation>
    <scope>NUCLEOTIDE SEQUENCE</scope>
    <source>
        <strain evidence="7">CHK178-757</strain>
    </source>
</reference>
<dbReference type="EMBL" id="DVIT01000011">
    <property type="protein sequence ID" value="HIS46353.1"/>
    <property type="molecule type" value="Genomic_DNA"/>
</dbReference>
<feature type="transmembrane region" description="Helical" evidence="6">
    <location>
        <begin position="319"/>
        <end position="341"/>
    </location>
</feature>
<feature type="transmembrane region" description="Helical" evidence="6">
    <location>
        <begin position="158"/>
        <end position="179"/>
    </location>
</feature>
<evidence type="ECO:0000256" key="2">
    <source>
        <dbReference type="ARBA" id="ARBA00022475"/>
    </source>
</evidence>
<feature type="transmembrane region" description="Helical" evidence="6">
    <location>
        <begin position="415"/>
        <end position="433"/>
    </location>
</feature>
<evidence type="ECO:0000256" key="4">
    <source>
        <dbReference type="ARBA" id="ARBA00022989"/>
    </source>
</evidence>
<keyword evidence="5 6" id="KW-0472">Membrane</keyword>
<gene>
    <name evidence="7" type="ORF">IAB46_02150</name>
</gene>
<feature type="transmembrane region" description="Helical" evidence="6">
    <location>
        <begin position="252"/>
        <end position="274"/>
    </location>
</feature>
<protein>
    <submittedName>
        <fullName evidence="7">MFS transporter</fullName>
    </submittedName>
</protein>
<keyword evidence="4 6" id="KW-1133">Transmembrane helix</keyword>
<dbReference type="SUPFAM" id="SSF103473">
    <property type="entry name" value="MFS general substrate transporter"/>
    <property type="match status" value="1"/>
</dbReference>
<sequence length="439" mass="47483">MNTQKEPAKIGYRDVLTQKEYMKLLVADAVNRFGDAVDSITFSWLTYALTGSASWSAVVFGLNQIPNMVIQPLAAVWVEKLDKKKVMIITDILRGLLVTVLAITYVLDVLTPWMLAVLALAISSAESFRIPAGIGFIPRIINMDYYSFGSGLNRTVSTVMELIGTGLSGIILGVFGIPAAVGIDMLSYFISAGIISFIHPFNTQSPENARETDSETKVPVKKTSGANSLALWWADYKKSMNEGLTYIKEHPLIIKFCLLGFTANAMLVPLNAFMTPILTDVWGQGVMLISAFNVAMTAGTLIGGFLYPYIGRKIYSRTIIVSSGLILCINYAMLSVGQFFAAAPAAAYIIVALVAFFIGASVSVFSSCFSVLFIKSTDEKYLSRASGIHNAVSVSAMPVLSFLSGFLAVYIPTTIILLAGAVLGILLFIVIAVKKVKFE</sequence>
<comment type="subcellular location">
    <subcellularLocation>
        <location evidence="1">Cell membrane</location>
        <topology evidence="1">Multi-pass membrane protein</topology>
    </subcellularLocation>
</comment>
<keyword evidence="3 6" id="KW-0812">Transmembrane</keyword>
<feature type="transmembrane region" description="Helical" evidence="6">
    <location>
        <begin position="44"/>
        <end position="65"/>
    </location>
</feature>
<dbReference type="CDD" id="cd06173">
    <property type="entry name" value="MFS_MefA_like"/>
    <property type="match status" value="1"/>
</dbReference>
<keyword evidence="2" id="KW-1003">Cell membrane</keyword>
<evidence type="ECO:0000256" key="3">
    <source>
        <dbReference type="ARBA" id="ARBA00022692"/>
    </source>
</evidence>
<dbReference type="GO" id="GO:0005886">
    <property type="term" value="C:plasma membrane"/>
    <property type="evidence" value="ECO:0007669"/>
    <property type="project" value="UniProtKB-SubCell"/>
</dbReference>
<evidence type="ECO:0000313" key="7">
    <source>
        <dbReference type="EMBL" id="HIS46353.1"/>
    </source>
</evidence>